<keyword evidence="8" id="KW-1185">Reference proteome</keyword>
<dbReference type="InterPro" id="IPR050358">
    <property type="entry name" value="RSE1/DDB1/CFT1"/>
</dbReference>
<dbReference type="InterPro" id="IPR015943">
    <property type="entry name" value="WD40/YVTN_repeat-like_dom_sf"/>
</dbReference>
<reference evidence="7" key="1">
    <citation type="submission" date="2022-08" db="EMBL/GenBank/DDBJ databases">
        <title>A Global Phylogenomic Analysis of the Shiitake Genus Lentinula.</title>
        <authorList>
            <consortium name="DOE Joint Genome Institute"/>
            <person name="Sierra-Patev S."/>
            <person name="Min B."/>
            <person name="Naranjo-Ortiz M."/>
            <person name="Looney B."/>
            <person name="Konkel Z."/>
            <person name="Slot J.C."/>
            <person name="Sakamoto Y."/>
            <person name="Steenwyk J.L."/>
            <person name="Rokas A."/>
            <person name="Carro J."/>
            <person name="Camarero S."/>
            <person name="Ferreira P."/>
            <person name="Molpeceres G."/>
            <person name="Ruiz-Duenas F.J."/>
            <person name="Serrano A."/>
            <person name="Henrissat B."/>
            <person name="Drula E."/>
            <person name="Hughes K.W."/>
            <person name="Mata J.L."/>
            <person name="Ishikawa N.K."/>
            <person name="Vargas-Isla R."/>
            <person name="Ushijima S."/>
            <person name="Smith C.A."/>
            <person name="Ahrendt S."/>
            <person name="Andreopoulos W."/>
            <person name="He G."/>
            <person name="Labutti K."/>
            <person name="Lipzen A."/>
            <person name="Ng V."/>
            <person name="Riley R."/>
            <person name="Sandor L."/>
            <person name="Barry K."/>
            <person name="Martinez A.T."/>
            <person name="Xiao Y."/>
            <person name="Gibbons J.G."/>
            <person name="Terashima K."/>
            <person name="Grigoriev I.V."/>
            <person name="Hibbett D.S."/>
        </authorList>
    </citation>
    <scope>NUCLEOTIDE SEQUENCE</scope>
    <source>
        <strain evidence="7">RHP3577 ss4</strain>
    </source>
</reference>
<evidence type="ECO:0000256" key="1">
    <source>
        <dbReference type="ARBA" id="ARBA00004123"/>
    </source>
</evidence>
<feature type="domain" description="RSE1/DDB1/CPSF1 second beta-propeller" evidence="6">
    <location>
        <begin position="632"/>
        <end position="1067"/>
    </location>
</feature>
<feature type="region of interest" description="Disordered" evidence="3">
    <location>
        <begin position="822"/>
        <end position="857"/>
    </location>
</feature>
<evidence type="ECO:0000256" key="3">
    <source>
        <dbReference type="SAM" id="MobiDB-lite"/>
    </source>
</evidence>
<feature type="region of interest" description="Disordered" evidence="3">
    <location>
        <begin position="862"/>
        <end position="881"/>
    </location>
</feature>
<proteinExistence type="predicted"/>
<organism evidence="7 8">
    <name type="scientific">Lentinula lateritia</name>
    <dbReference type="NCBI Taxonomy" id="40482"/>
    <lineage>
        <taxon>Eukaryota</taxon>
        <taxon>Fungi</taxon>
        <taxon>Dikarya</taxon>
        <taxon>Basidiomycota</taxon>
        <taxon>Agaricomycotina</taxon>
        <taxon>Agaricomycetes</taxon>
        <taxon>Agaricomycetidae</taxon>
        <taxon>Agaricales</taxon>
        <taxon>Marasmiineae</taxon>
        <taxon>Omphalotaceae</taxon>
        <taxon>Lentinula</taxon>
    </lineage>
</organism>
<feature type="domain" description="RSE1/DDB1/CPSF1 C-terminal" evidence="4">
    <location>
        <begin position="1166"/>
        <end position="1469"/>
    </location>
</feature>
<keyword evidence="2" id="KW-0539">Nucleus</keyword>
<feature type="compositionally biased region" description="Acidic residues" evidence="3">
    <location>
        <begin position="442"/>
        <end position="453"/>
    </location>
</feature>
<dbReference type="PANTHER" id="PTHR10644">
    <property type="entry name" value="DNA REPAIR/RNA PROCESSING CPSF FAMILY"/>
    <property type="match status" value="1"/>
</dbReference>
<dbReference type="InterPro" id="IPR018846">
    <property type="entry name" value="Beta-prop_RSE1/DDB1/CPSF1_1st"/>
</dbReference>
<dbReference type="Pfam" id="PF03178">
    <property type="entry name" value="CPSF_A"/>
    <property type="match status" value="1"/>
</dbReference>
<evidence type="ECO:0000259" key="5">
    <source>
        <dbReference type="Pfam" id="PF10433"/>
    </source>
</evidence>
<feature type="region of interest" description="Disordered" evidence="3">
    <location>
        <begin position="421"/>
        <end position="475"/>
    </location>
</feature>
<name>A0ABQ8VYC3_9AGAR</name>
<dbReference type="InterPro" id="IPR058543">
    <property type="entry name" value="Beta-prop_RSE1/DDB1/CPSF1_2nd"/>
</dbReference>
<comment type="caution">
    <text evidence="7">The sequence shown here is derived from an EMBL/GenBank/DDBJ whole genome shotgun (WGS) entry which is preliminary data.</text>
</comment>
<dbReference type="Pfam" id="PF23726">
    <property type="entry name" value="Beta-prop_RSE1_2nd"/>
    <property type="match status" value="1"/>
</dbReference>
<protein>
    <submittedName>
        <fullName evidence="7">CPSF A subunit region-domain-containing protein</fullName>
    </submittedName>
</protein>
<dbReference type="Gene3D" id="2.130.10.10">
    <property type="entry name" value="YVTN repeat-like/Quinoprotein amine dehydrogenase"/>
    <property type="match status" value="2"/>
</dbReference>
<feature type="compositionally biased region" description="Gly residues" evidence="3">
    <location>
        <begin position="564"/>
        <end position="576"/>
    </location>
</feature>
<dbReference type="Pfam" id="PF10433">
    <property type="entry name" value="Beta-prop_RSE1_1st"/>
    <property type="match status" value="1"/>
</dbReference>
<evidence type="ECO:0000313" key="7">
    <source>
        <dbReference type="EMBL" id="KAJ4501392.1"/>
    </source>
</evidence>
<feature type="region of interest" description="Disordered" evidence="3">
    <location>
        <begin position="562"/>
        <end position="581"/>
    </location>
</feature>
<feature type="domain" description="RSE1/DDB1/CPSF1 first beta-propeller" evidence="5">
    <location>
        <begin position="28"/>
        <end position="417"/>
    </location>
</feature>
<accession>A0ABQ8VYC3</accession>
<feature type="compositionally biased region" description="Basic and acidic residues" evidence="3">
    <location>
        <begin position="464"/>
        <end position="475"/>
    </location>
</feature>
<dbReference type="InterPro" id="IPR004871">
    <property type="entry name" value="RSE1/DDB1/CPSF1_C"/>
</dbReference>
<feature type="compositionally biased region" description="Basic and acidic residues" evidence="3">
    <location>
        <begin position="865"/>
        <end position="881"/>
    </location>
</feature>
<comment type="subcellular location">
    <subcellularLocation>
        <location evidence="1">Nucleus</location>
    </subcellularLocation>
</comment>
<sequence>MHALHQEILAPSGVEFAAWVKLTVNEGVQSNLVVARSNLLRIFEVREEKFLHVRTHRLHGIVTGLEGVKVLGSLEDGRDRLLVGFKDAKIALLEWSDALHDFTTVSIHTYERAPQCLDIRPTFRSLLRVDPNSRCAALLLPQDALAVLPFHQHEELIHPTQGDQMDVDGEGNNRSDIPYFPSYILDLPQSVSSTIHNIIDFVFLPGFHNPTIAVLFNERPTWTGRLEEAKDTCGLIIFSMSNSSSSWGGISSTFTVITNIQNLPYDAYALVPCISGVAGLVILTSNSIVYVDQATKKLMLPVNGWATRVSDIAAVNVSDVAQTRDLALEGSRAAFISETTLLLILARGDAYTITLAMDGKAVSGLSISDKPMVKTTIPSLAMSVTASSPHAGRDVDAHTIPFIFVGSTQGPSVLLKTNMVESEEDDTDREVDNDNDVRAPAGEDDDMYDDDADIYGPSHTSAPDPKREEVRQRDEKRRKLKLQLLLADYLPSYGSINDMAFGLTKNGDKPTPILITATSTYQHGGFTLFQRDLPVKVTKKRMHILGGTKGLWSFALQKKVEKGSGTGHHNGTGNSNGGERDTKDVMMIISTDANPSPGFSRITIPPPSSTTSSTPSIANISNNDITARIQGTSIGAGPFFGGVVVLQVMTGSIRVLETDGTERQVIKDVESSSSSTVSTPRARIRACSISDPYVLILREDDTMGLFIGEVSKGKLRRKDMSMLGGKTSKYLTGCFFTDHTGMLEKNVSSPNPKVDLGQRSSDGLNNQWLLLVRPQGILELWSLPKMTLAFSVAIPFATLENVLMDSGEGVASSMPVPAATTVTSATPSSVPPTAPAMLRSQSQTQDVTMTPVESDAGDAGAAIQNREKPESMNQAKETDGRDTGAIEQVLLAPLGETRPELHLFVLLRSGQLAIYQAIPAPAPPLHSTAVETLHGIEPTSPTIAATPSTPNSRLVHLRIAFVKVLSKTFELQNSNIAGAGNGPGGVGSMGSASGSALADQKKFTRMFLPFVTPNVSSSLTIPQNKQKKGTATYSGVFFTGENPSWIISTDRGGVHLYPSGHAVVHAFTACPVLTSRDPRIGGEFLIYSDEGPTLLEWIPDFGLDFPLPTRSVPRGRAYSSVVFDSSTSLVVAAAVLEARFSSFDEDNNRIWTPDASNISDPTTECSALELISPDLWVSMDGYEFATNEVVNAVACVTLETSSTETGSKEFIAVGTTINRGEDLAAKGATYIFEIVEVVADPMLAPNRWYRLRLRCRDDAKGPVTAVCGLNGYLVSSMGQKIFVRAFDSDERLVGVAFMDVGVYVTSLRTIKNLLLVGDAVKSVSFVAFQEDPYKLVLLAKDKRHLCVITADFFFAENEMTIFTHDEEGILRLYDYNPHDPESGDGRHLLMRSEFNSQAEYRTTALIARRTSTDTVIPQAKLLYGATNGSIATITPVEESAAKRLQLLQGQLTRNIQHVAGLNPRALRLVIYVLLAFYPPTSYSRQLHFCFLYSIVRNDYVSKPLSKGVLDANLLVHFESSSITRQREMTKQIGTEIGIVRRDWMVLDGPW</sequence>
<gene>
    <name evidence="7" type="ORF">C8R41DRAFT_202965</name>
</gene>
<evidence type="ECO:0000313" key="8">
    <source>
        <dbReference type="Proteomes" id="UP001150217"/>
    </source>
</evidence>
<evidence type="ECO:0000259" key="4">
    <source>
        <dbReference type="Pfam" id="PF03178"/>
    </source>
</evidence>
<dbReference type="EMBL" id="JANVFT010000002">
    <property type="protein sequence ID" value="KAJ4501392.1"/>
    <property type="molecule type" value="Genomic_DNA"/>
</dbReference>
<feature type="compositionally biased region" description="Polar residues" evidence="3">
    <location>
        <begin position="839"/>
        <end position="848"/>
    </location>
</feature>
<dbReference type="Proteomes" id="UP001150217">
    <property type="component" value="Unassembled WGS sequence"/>
</dbReference>
<evidence type="ECO:0000256" key="2">
    <source>
        <dbReference type="ARBA" id="ARBA00023242"/>
    </source>
</evidence>
<evidence type="ECO:0000259" key="6">
    <source>
        <dbReference type="Pfam" id="PF23726"/>
    </source>
</evidence>